<dbReference type="EMBL" id="JARKIB010000005">
    <property type="protein sequence ID" value="KAJ7779858.1"/>
    <property type="molecule type" value="Genomic_DNA"/>
</dbReference>
<dbReference type="Proteomes" id="UP001215598">
    <property type="component" value="Unassembled WGS sequence"/>
</dbReference>
<dbReference type="Gene3D" id="2.120.10.70">
    <property type="entry name" value="Fucose-specific lectin"/>
    <property type="match status" value="1"/>
</dbReference>
<evidence type="ECO:0000313" key="3">
    <source>
        <dbReference type="Proteomes" id="UP001215598"/>
    </source>
</evidence>
<keyword evidence="1" id="KW-0732">Signal</keyword>
<reference evidence="2" key="1">
    <citation type="submission" date="2023-03" db="EMBL/GenBank/DDBJ databases">
        <title>Massive genome expansion in bonnet fungi (Mycena s.s.) driven by repeated elements and novel gene families across ecological guilds.</title>
        <authorList>
            <consortium name="Lawrence Berkeley National Laboratory"/>
            <person name="Harder C.B."/>
            <person name="Miyauchi S."/>
            <person name="Viragh M."/>
            <person name="Kuo A."/>
            <person name="Thoen E."/>
            <person name="Andreopoulos B."/>
            <person name="Lu D."/>
            <person name="Skrede I."/>
            <person name="Drula E."/>
            <person name="Henrissat B."/>
            <person name="Morin E."/>
            <person name="Kohler A."/>
            <person name="Barry K."/>
            <person name="LaButti K."/>
            <person name="Morin E."/>
            <person name="Salamov A."/>
            <person name="Lipzen A."/>
            <person name="Mereny Z."/>
            <person name="Hegedus B."/>
            <person name="Baldrian P."/>
            <person name="Stursova M."/>
            <person name="Weitz H."/>
            <person name="Taylor A."/>
            <person name="Grigoriev I.V."/>
            <person name="Nagy L.G."/>
            <person name="Martin F."/>
            <person name="Kauserud H."/>
        </authorList>
    </citation>
    <scope>NUCLEOTIDE SEQUENCE</scope>
    <source>
        <strain evidence="2">CBHHK182m</strain>
    </source>
</reference>
<dbReference type="SUPFAM" id="SSF89372">
    <property type="entry name" value="Fucose-specific lectin"/>
    <property type="match status" value="1"/>
</dbReference>
<comment type="caution">
    <text evidence="2">The sequence shown here is derived from an EMBL/GenBank/DDBJ whole genome shotgun (WGS) entry which is preliminary data.</text>
</comment>
<sequence>MLIFPVVSTLLLAVHLTAATTWSPAKFAAVSLAKGTCNFLPGGNGTIIELFTAAGPSNPTAFNTWTVLSGLDITDAAPNTDIAAIAYTSAVTGTVAVRLVYQATNGSILTAYHSEVPGEPDWVLDPVVIATVPLGTPLSAFESSVDGGLPQTVAIQYIDENGWLTQRFTTTDGINGVWSVPVTITT</sequence>
<protein>
    <submittedName>
        <fullName evidence="2">Uncharacterized protein</fullName>
    </submittedName>
</protein>
<accession>A0AAD7K7B1</accession>
<organism evidence="2 3">
    <name type="scientific">Mycena metata</name>
    <dbReference type="NCBI Taxonomy" id="1033252"/>
    <lineage>
        <taxon>Eukaryota</taxon>
        <taxon>Fungi</taxon>
        <taxon>Dikarya</taxon>
        <taxon>Basidiomycota</taxon>
        <taxon>Agaricomycotina</taxon>
        <taxon>Agaricomycetes</taxon>
        <taxon>Agaricomycetidae</taxon>
        <taxon>Agaricales</taxon>
        <taxon>Marasmiineae</taxon>
        <taxon>Mycenaceae</taxon>
        <taxon>Mycena</taxon>
    </lineage>
</organism>
<feature type="signal peptide" evidence="1">
    <location>
        <begin position="1"/>
        <end position="19"/>
    </location>
</feature>
<evidence type="ECO:0000313" key="2">
    <source>
        <dbReference type="EMBL" id="KAJ7779858.1"/>
    </source>
</evidence>
<gene>
    <name evidence="2" type="ORF">B0H16DRAFT_1830302</name>
</gene>
<keyword evidence="3" id="KW-1185">Reference proteome</keyword>
<proteinExistence type="predicted"/>
<feature type="chain" id="PRO_5042115569" evidence="1">
    <location>
        <begin position="20"/>
        <end position="186"/>
    </location>
</feature>
<evidence type="ECO:0000256" key="1">
    <source>
        <dbReference type="SAM" id="SignalP"/>
    </source>
</evidence>
<dbReference type="AlphaFoldDB" id="A0AAD7K7B1"/>
<name>A0AAD7K7B1_9AGAR</name>